<dbReference type="EMBL" id="BAAAQF010000005">
    <property type="protein sequence ID" value="GAA1672815.1"/>
    <property type="molecule type" value="Genomic_DNA"/>
</dbReference>
<evidence type="ECO:0000313" key="3">
    <source>
        <dbReference type="Proteomes" id="UP001499851"/>
    </source>
</evidence>
<keyword evidence="3" id="KW-1185">Reference proteome</keyword>
<name>A0ABN2GKR6_9ACTN</name>
<organism evidence="2 3">
    <name type="scientific">Glycomyces endophyticus</name>
    <dbReference type="NCBI Taxonomy" id="480996"/>
    <lineage>
        <taxon>Bacteria</taxon>
        <taxon>Bacillati</taxon>
        <taxon>Actinomycetota</taxon>
        <taxon>Actinomycetes</taxon>
        <taxon>Glycomycetales</taxon>
        <taxon>Glycomycetaceae</taxon>
        <taxon>Glycomyces</taxon>
    </lineage>
</organism>
<sequence>MAYPPAPQHIVKVKYKTWAPILFTVAGALWLVVALMNVLVGTFSIGIITGPLFVLIGILTFSQPLASYELATGALHMHSPLGFKTATYGAPKGERLWFDGTNLMRVMADGRQKKVNLKAGRPEDVAQVVQAVAGAQQQPQQ</sequence>
<proteinExistence type="predicted"/>
<dbReference type="RefSeq" id="WP_344484915.1">
    <property type="nucleotide sequence ID" value="NZ_BAAAQF010000005.1"/>
</dbReference>
<feature type="transmembrane region" description="Helical" evidence="1">
    <location>
        <begin position="42"/>
        <end position="61"/>
    </location>
</feature>
<accession>A0ABN2GKR6</accession>
<evidence type="ECO:0000256" key="1">
    <source>
        <dbReference type="SAM" id="Phobius"/>
    </source>
</evidence>
<reference evidence="2 3" key="1">
    <citation type="journal article" date="2019" name="Int. J. Syst. Evol. Microbiol.">
        <title>The Global Catalogue of Microorganisms (GCM) 10K type strain sequencing project: providing services to taxonomists for standard genome sequencing and annotation.</title>
        <authorList>
            <consortium name="The Broad Institute Genomics Platform"/>
            <consortium name="The Broad Institute Genome Sequencing Center for Infectious Disease"/>
            <person name="Wu L."/>
            <person name="Ma J."/>
        </authorList>
    </citation>
    <scope>NUCLEOTIDE SEQUENCE [LARGE SCALE GENOMIC DNA]</scope>
    <source>
        <strain evidence="2 3">JCM 16001</strain>
    </source>
</reference>
<keyword evidence="1" id="KW-0472">Membrane</keyword>
<feature type="transmembrane region" description="Helical" evidence="1">
    <location>
        <begin position="18"/>
        <end position="36"/>
    </location>
</feature>
<comment type="caution">
    <text evidence="2">The sequence shown here is derived from an EMBL/GenBank/DDBJ whole genome shotgun (WGS) entry which is preliminary data.</text>
</comment>
<evidence type="ECO:0008006" key="4">
    <source>
        <dbReference type="Google" id="ProtNLM"/>
    </source>
</evidence>
<evidence type="ECO:0000313" key="2">
    <source>
        <dbReference type="EMBL" id="GAA1672815.1"/>
    </source>
</evidence>
<dbReference type="Proteomes" id="UP001499851">
    <property type="component" value="Unassembled WGS sequence"/>
</dbReference>
<gene>
    <name evidence="2" type="ORF">GCM10009830_18780</name>
</gene>
<keyword evidence="1" id="KW-1133">Transmembrane helix</keyword>
<protein>
    <recommendedName>
        <fullName evidence="4">PH domain-containing protein</fullName>
    </recommendedName>
</protein>
<keyword evidence="1" id="KW-0812">Transmembrane</keyword>